<keyword evidence="2" id="KW-0378">Hydrolase</keyword>
<sequence>MSRAADDIAFVLVPPSFSPASFYDKVVPLLEKNGFAAHPVDLKSVNDGEEAPVSMYEDADKIHSVAAQLLDQGKGVVLVASSYGGIPATQATKGLGKEERRAVSKPGAVVSIVYLASFVVPEGSCINDLVAGRMPQNEQKPPDYMSMDPEADGKKVFKHLNDSERTEYASRFNKHSSRSFDDRLTYAGYLHIPSVYVVATDDVAISPEMSQGMVEEAISKGAKIVSKNIHSDHFPMISHPEEVVEILIDAAEQGVKLLHS</sequence>
<dbReference type="PANTHER" id="PTHR37017:SF11">
    <property type="entry name" value="ESTERASE_LIPASE_THIOESTERASE DOMAIN-CONTAINING PROTEIN"/>
    <property type="match status" value="1"/>
</dbReference>
<dbReference type="SUPFAM" id="SSF53474">
    <property type="entry name" value="alpha/beta-Hydrolases"/>
    <property type="match status" value="1"/>
</dbReference>
<keyword evidence="3" id="KW-1185">Reference proteome</keyword>
<dbReference type="Pfam" id="PF12697">
    <property type="entry name" value="Abhydrolase_6"/>
    <property type="match status" value="1"/>
</dbReference>
<dbReference type="EMBL" id="KZ678135">
    <property type="protein sequence ID" value="PSN66805.1"/>
    <property type="molecule type" value="Genomic_DNA"/>
</dbReference>
<name>A0A2T2NN09_CORCC</name>
<dbReference type="Gene3D" id="3.40.50.1820">
    <property type="entry name" value="alpha/beta hydrolase"/>
    <property type="match status" value="1"/>
</dbReference>
<dbReference type="InterPro" id="IPR029058">
    <property type="entry name" value="AB_hydrolase_fold"/>
</dbReference>
<dbReference type="AlphaFoldDB" id="A0A2T2NN09"/>
<dbReference type="GO" id="GO:0016787">
    <property type="term" value="F:hydrolase activity"/>
    <property type="evidence" value="ECO:0007669"/>
    <property type="project" value="UniProtKB-KW"/>
</dbReference>
<dbReference type="OrthoDB" id="1263307at2759"/>
<feature type="domain" description="AB hydrolase-1" evidence="1">
    <location>
        <begin position="11"/>
        <end position="245"/>
    </location>
</feature>
<proteinExistence type="predicted"/>
<organism evidence="2 3">
    <name type="scientific">Corynespora cassiicola Philippines</name>
    <dbReference type="NCBI Taxonomy" id="1448308"/>
    <lineage>
        <taxon>Eukaryota</taxon>
        <taxon>Fungi</taxon>
        <taxon>Dikarya</taxon>
        <taxon>Ascomycota</taxon>
        <taxon>Pezizomycotina</taxon>
        <taxon>Dothideomycetes</taxon>
        <taxon>Pleosporomycetidae</taxon>
        <taxon>Pleosporales</taxon>
        <taxon>Corynesporascaceae</taxon>
        <taxon>Corynespora</taxon>
    </lineage>
</organism>
<dbReference type="InterPro" id="IPR052897">
    <property type="entry name" value="Sec-Metab_Biosynth_Hydrolase"/>
</dbReference>
<evidence type="ECO:0000313" key="3">
    <source>
        <dbReference type="Proteomes" id="UP000240883"/>
    </source>
</evidence>
<accession>A0A2T2NN09</accession>
<evidence type="ECO:0000313" key="2">
    <source>
        <dbReference type="EMBL" id="PSN66805.1"/>
    </source>
</evidence>
<dbReference type="Proteomes" id="UP000240883">
    <property type="component" value="Unassembled WGS sequence"/>
</dbReference>
<evidence type="ECO:0000259" key="1">
    <source>
        <dbReference type="Pfam" id="PF12697"/>
    </source>
</evidence>
<dbReference type="PANTHER" id="PTHR37017">
    <property type="entry name" value="AB HYDROLASE-1 DOMAIN-CONTAINING PROTEIN-RELATED"/>
    <property type="match status" value="1"/>
</dbReference>
<dbReference type="InterPro" id="IPR000073">
    <property type="entry name" value="AB_hydrolase_1"/>
</dbReference>
<gene>
    <name evidence="2" type="ORF">BS50DRAFT_634278</name>
</gene>
<reference evidence="2 3" key="1">
    <citation type="journal article" date="2018" name="Front. Microbiol.">
        <title>Genome-Wide Analysis of Corynespora cassiicola Leaf Fall Disease Putative Effectors.</title>
        <authorList>
            <person name="Lopez D."/>
            <person name="Ribeiro S."/>
            <person name="Label P."/>
            <person name="Fumanal B."/>
            <person name="Venisse J.S."/>
            <person name="Kohler A."/>
            <person name="de Oliveira R.R."/>
            <person name="Labutti K."/>
            <person name="Lipzen A."/>
            <person name="Lail K."/>
            <person name="Bauer D."/>
            <person name="Ohm R.A."/>
            <person name="Barry K.W."/>
            <person name="Spatafora J."/>
            <person name="Grigoriev I.V."/>
            <person name="Martin F.M."/>
            <person name="Pujade-Renaud V."/>
        </authorList>
    </citation>
    <scope>NUCLEOTIDE SEQUENCE [LARGE SCALE GENOMIC DNA]</scope>
    <source>
        <strain evidence="2 3">Philippines</strain>
    </source>
</reference>
<protein>
    <submittedName>
        <fullName evidence="2">Alpha/beta-hydrolase</fullName>
    </submittedName>
</protein>